<evidence type="ECO:0000256" key="1">
    <source>
        <dbReference type="SAM" id="MobiDB-lite"/>
    </source>
</evidence>
<dbReference type="EMBL" id="BMIS01000015">
    <property type="protein sequence ID" value="GGE77244.1"/>
    <property type="molecule type" value="Genomic_DNA"/>
</dbReference>
<reference evidence="2" key="2">
    <citation type="submission" date="2020-09" db="EMBL/GenBank/DDBJ databases">
        <authorList>
            <person name="Sun Q."/>
            <person name="Zhou Y."/>
        </authorList>
    </citation>
    <scope>NUCLEOTIDE SEQUENCE</scope>
    <source>
        <strain evidence="2">CGMCC 1.15388</strain>
    </source>
</reference>
<dbReference type="RefSeq" id="WP_188686456.1">
    <property type="nucleotide sequence ID" value="NZ_BMIS01000015.1"/>
</dbReference>
<name>A0A917ET80_9MICC</name>
<feature type="region of interest" description="Disordered" evidence="1">
    <location>
        <begin position="1"/>
        <end position="22"/>
    </location>
</feature>
<accession>A0A917ET80</accession>
<evidence type="ECO:0000313" key="2">
    <source>
        <dbReference type="EMBL" id="GGE77244.1"/>
    </source>
</evidence>
<comment type="caution">
    <text evidence="2">The sequence shown here is derived from an EMBL/GenBank/DDBJ whole genome shotgun (WGS) entry which is preliminary data.</text>
</comment>
<keyword evidence="3" id="KW-1185">Reference proteome</keyword>
<reference evidence="2" key="1">
    <citation type="journal article" date="2014" name="Int. J. Syst. Evol. Microbiol.">
        <title>Complete genome sequence of Corynebacterium casei LMG S-19264T (=DSM 44701T), isolated from a smear-ripened cheese.</title>
        <authorList>
            <consortium name="US DOE Joint Genome Institute (JGI-PGF)"/>
            <person name="Walter F."/>
            <person name="Albersmeier A."/>
            <person name="Kalinowski J."/>
            <person name="Ruckert C."/>
        </authorList>
    </citation>
    <scope>NUCLEOTIDE SEQUENCE</scope>
    <source>
        <strain evidence="2">CGMCC 1.15388</strain>
    </source>
</reference>
<sequence length="82" mass="9436">MDLLSSLGSGDEGNAGPDVPQCSRKGCRADAVWQILWNNPKIHDAERRKIWLACDEHRGWLENFLQQRLFWRSTEPLEEGEA</sequence>
<dbReference type="AlphaFoldDB" id="A0A917ET80"/>
<dbReference type="Proteomes" id="UP000633136">
    <property type="component" value="Unassembled WGS sequence"/>
</dbReference>
<organism evidence="2 3">
    <name type="scientific">Nesterenkonia cremea</name>
    <dbReference type="NCBI Taxonomy" id="1882340"/>
    <lineage>
        <taxon>Bacteria</taxon>
        <taxon>Bacillati</taxon>
        <taxon>Actinomycetota</taxon>
        <taxon>Actinomycetes</taxon>
        <taxon>Micrococcales</taxon>
        <taxon>Micrococcaceae</taxon>
        <taxon>Nesterenkonia</taxon>
    </lineage>
</organism>
<evidence type="ECO:0008006" key="4">
    <source>
        <dbReference type="Google" id="ProtNLM"/>
    </source>
</evidence>
<evidence type="ECO:0000313" key="3">
    <source>
        <dbReference type="Proteomes" id="UP000633136"/>
    </source>
</evidence>
<gene>
    <name evidence="2" type="ORF">GCM10011401_25710</name>
</gene>
<protein>
    <recommendedName>
        <fullName evidence="4">Acetone carboxylase</fullName>
    </recommendedName>
</protein>
<proteinExistence type="predicted"/>